<proteinExistence type="predicted"/>
<sequence>MNLVLYAILMIVIAIMFNLGILFLGRVRRNYKKQHLHNTNLKKGRNDICLFLIDYYFFMF</sequence>
<evidence type="ECO:0000313" key="3">
    <source>
        <dbReference type="Proteomes" id="UP000225062"/>
    </source>
</evidence>
<dbReference type="AlphaFoldDB" id="A0ABD6TMF4"/>
<feature type="transmembrane region" description="Helical" evidence="1">
    <location>
        <begin position="6"/>
        <end position="25"/>
    </location>
</feature>
<keyword evidence="1" id="KW-1133">Transmembrane helix</keyword>
<evidence type="ECO:0000256" key="1">
    <source>
        <dbReference type="SAM" id="Phobius"/>
    </source>
</evidence>
<dbReference type="EMBL" id="NUUI01000031">
    <property type="protein sequence ID" value="PHG19400.1"/>
    <property type="molecule type" value="Genomic_DNA"/>
</dbReference>
<name>A0ABD6TMF4_9BACI</name>
<reference evidence="2 3" key="1">
    <citation type="submission" date="2017-09" db="EMBL/GenBank/DDBJ databases">
        <title>Large-scale bioinformatics analysis of Bacillus genomes uncovers conserved roles of natural products in bacterial physiology.</title>
        <authorList>
            <consortium name="Agbiome Team Llc"/>
            <person name="Bleich R.M."/>
            <person name="Grubbs K.J."/>
            <person name="Santa Maria K.C."/>
            <person name="Allen S.E."/>
            <person name="Farag S."/>
            <person name="Shank E.A."/>
            <person name="Bowers A."/>
        </authorList>
    </citation>
    <scope>NUCLEOTIDE SEQUENCE [LARGE SCALE GENOMIC DNA]</scope>
    <source>
        <strain evidence="2 3">AFS032503</strain>
    </source>
</reference>
<dbReference type="Proteomes" id="UP000225062">
    <property type="component" value="Unassembled WGS sequence"/>
</dbReference>
<protein>
    <submittedName>
        <fullName evidence="2">Uncharacterized protein</fullName>
    </submittedName>
</protein>
<keyword evidence="1" id="KW-0812">Transmembrane</keyword>
<gene>
    <name evidence="2" type="ORF">COI74_17610</name>
</gene>
<comment type="caution">
    <text evidence="2">The sequence shown here is derived from an EMBL/GenBank/DDBJ whole genome shotgun (WGS) entry which is preliminary data.</text>
</comment>
<accession>A0ABD6TMF4</accession>
<evidence type="ECO:0000313" key="2">
    <source>
        <dbReference type="EMBL" id="PHG19400.1"/>
    </source>
</evidence>
<keyword evidence="1" id="KW-0472">Membrane</keyword>
<organism evidence="2 3">
    <name type="scientific">Bacillus wiedmannii</name>
    <dbReference type="NCBI Taxonomy" id="1890302"/>
    <lineage>
        <taxon>Bacteria</taxon>
        <taxon>Bacillati</taxon>
        <taxon>Bacillota</taxon>
        <taxon>Bacilli</taxon>
        <taxon>Bacillales</taxon>
        <taxon>Bacillaceae</taxon>
        <taxon>Bacillus</taxon>
        <taxon>Bacillus cereus group</taxon>
    </lineage>
</organism>